<accession>A0A7R9G3K9</accession>
<dbReference type="EMBL" id="OC004324">
    <property type="protein sequence ID" value="CAD7264348.1"/>
    <property type="molecule type" value="Genomic_DNA"/>
</dbReference>
<organism evidence="2">
    <name type="scientific">Timema shepardi</name>
    <name type="common">Walking stick</name>
    <dbReference type="NCBI Taxonomy" id="629360"/>
    <lineage>
        <taxon>Eukaryota</taxon>
        <taxon>Metazoa</taxon>
        <taxon>Ecdysozoa</taxon>
        <taxon>Arthropoda</taxon>
        <taxon>Hexapoda</taxon>
        <taxon>Insecta</taxon>
        <taxon>Pterygota</taxon>
        <taxon>Neoptera</taxon>
        <taxon>Polyneoptera</taxon>
        <taxon>Phasmatodea</taxon>
        <taxon>Timematodea</taxon>
        <taxon>Timematoidea</taxon>
        <taxon>Timematidae</taxon>
        <taxon>Timema</taxon>
    </lineage>
</organism>
<protein>
    <submittedName>
        <fullName evidence="2">Uncharacterized protein</fullName>
    </submittedName>
</protein>
<name>A0A7R9G3K9_TIMSH</name>
<evidence type="ECO:0000313" key="2">
    <source>
        <dbReference type="EMBL" id="CAD7264348.1"/>
    </source>
</evidence>
<evidence type="ECO:0000256" key="1">
    <source>
        <dbReference type="SAM" id="MobiDB-lite"/>
    </source>
</evidence>
<feature type="region of interest" description="Disordered" evidence="1">
    <location>
        <begin position="1"/>
        <end position="20"/>
    </location>
</feature>
<gene>
    <name evidence="2" type="ORF">TSIB3V08_LOCUS8402</name>
</gene>
<sequence length="37" mass="4247">MENIQSFQMKKISSRPLRSPPTLCATFTRVTLPVVRL</sequence>
<dbReference type="AlphaFoldDB" id="A0A7R9G3K9"/>
<proteinExistence type="predicted"/>
<reference evidence="2" key="1">
    <citation type="submission" date="2020-11" db="EMBL/GenBank/DDBJ databases">
        <authorList>
            <person name="Tran Van P."/>
        </authorList>
    </citation>
    <scope>NUCLEOTIDE SEQUENCE</scope>
</reference>